<keyword evidence="1 6" id="KW-0597">Phosphoprotein</keyword>
<reference evidence="8" key="1">
    <citation type="journal article" date="2020" name="mSystems">
        <title>Genome- and Community-Level Interaction Insights into Carbon Utilization and Element Cycling Functions of Hydrothermarchaeota in Hydrothermal Sediment.</title>
        <authorList>
            <person name="Zhou Z."/>
            <person name="Liu Y."/>
            <person name="Xu W."/>
            <person name="Pan J."/>
            <person name="Luo Z.H."/>
            <person name="Li M."/>
        </authorList>
    </citation>
    <scope>NUCLEOTIDE SEQUENCE [LARGE SCALE GENOMIC DNA]</scope>
    <source>
        <strain evidence="8">SpSt-906</strain>
    </source>
</reference>
<evidence type="ECO:0000313" key="8">
    <source>
        <dbReference type="EMBL" id="HGE99677.1"/>
    </source>
</evidence>
<dbReference type="SMART" id="SM00448">
    <property type="entry name" value="REC"/>
    <property type="match status" value="1"/>
</dbReference>
<dbReference type="AlphaFoldDB" id="A0A7C3Z0L7"/>
<evidence type="ECO:0000256" key="2">
    <source>
        <dbReference type="ARBA" id="ARBA00023012"/>
    </source>
</evidence>
<dbReference type="InterPro" id="IPR050595">
    <property type="entry name" value="Bact_response_regulator"/>
</dbReference>
<evidence type="ECO:0000256" key="4">
    <source>
        <dbReference type="ARBA" id="ARBA00023125"/>
    </source>
</evidence>
<dbReference type="Pfam" id="PF00072">
    <property type="entry name" value="Response_reg"/>
    <property type="match status" value="1"/>
</dbReference>
<keyword evidence="2" id="KW-0902">Two-component regulatory system</keyword>
<dbReference type="SUPFAM" id="SSF52172">
    <property type="entry name" value="CheY-like"/>
    <property type="match status" value="1"/>
</dbReference>
<dbReference type="EMBL" id="DTMQ01000040">
    <property type="protein sequence ID" value="HGE99677.1"/>
    <property type="molecule type" value="Genomic_DNA"/>
</dbReference>
<dbReference type="GO" id="GO:0003677">
    <property type="term" value="F:DNA binding"/>
    <property type="evidence" value="ECO:0007669"/>
    <property type="project" value="UniProtKB-KW"/>
</dbReference>
<dbReference type="Gene3D" id="3.40.50.2300">
    <property type="match status" value="1"/>
</dbReference>
<keyword evidence="5" id="KW-0804">Transcription</keyword>
<dbReference type="GO" id="GO:0000160">
    <property type="term" value="P:phosphorelay signal transduction system"/>
    <property type="evidence" value="ECO:0007669"/>
    <property type="project" value="UniProtKB-KW"/>
</dbReference>
<dbReference type="CDD" id="cd17574">
    <property type="entry name" value="REC_OmpR"/>
    <property type="match status" value="1"/>
</dbReference>
<evidence type="ECO:0000256" key="5">
    <source>
        <dbReference type="ARBA" id="ARBA00023163"/>
    </source>
</evidence>
<dbReference type="PANTHER" id="PTHR44591:SF23">
    <property type="entry name" value="CHEY SUBFAMILY"/>
    <property type="match status" value="1"/>
</dbReference>
<sequence>MEENHNQKGKKLILLVEDEITIATLMKLRLEEAGYEVITASDGFLAISLARSKKPDLILLDLMLPKLDGFTVCKLIKSSDTTKNIPIIAVTARVSPQDMERGFEVGCDAYLTKPTDFPTLLNKISELLKNKNETSPPESSKPE</sequence>
<keyword evidence="4" id="KW-0238">DNA-binding</keyword>
<dbReference type="PANTHER" id="PTHR44591">
    <property type="entry name" value="STRESS RESPONSE REGULATOR PROTEIN 1"/>
    <property type="match status" value="1"/>
</dbReference>
<accession>A0A7C3Z0L7</accession>
<dbReference type="FunFam" id="3.40.50.2300:FF:000001">
    <property type="entry name" value="DNA-binding response regulator PhoB"/>
    <property type="match status" value="1"/>
</dbReference>
<evidence type="ECO:0000256" key="6">
    <source>
        <dbReference type="PROSITE-ProRule" id="PRU00169"/>
    </source>
</evidence>
<gene>
    <name evidence="8" type="ORF">ENX07_06375</name>
</gene>
<dbReference type="PROSITE" id="PS50110">
    <property type="entry name" value="RESPONSE_REGULATORY"/>
    <property type="match status" value="1"/>
</dbReference>
<feature type="modified residue" description="4-aspartylphosphate" evidence="6">
    <location>
        <position position="61"/>
    </location>
</feature>
<name>A0A7C3Z0L7_UNCW3</name>
<dbReference type="InterPro" id="IPR011006">
    <property type="entry name" value="CheY-like_superfamily"/>
</dbReference>
<keyword evidence="3" id="KW-0805">Transcription regulation</keyword>
<organism evidence="8">
    <name type="scientific">candidate division WOR-3 bacterium</name>
    <dbReference type="NCBI Taxonomy" id="2052148"/>
    <lineage>
        <taxon>Bacteria</taxon>
        <taxon>Bacteria division WOR-3</taxon>
    </lineage>
</organism>
<evidence type="ECO:0000259" key="7">
    <source>
        <dbReference type="PROSITE" id="PS50110"/>
    </source>
</evidence>
<dbReference type="InterPro" id="IPR001789">
    <property type="entry name" value="Sig_transdc_resp-reg_receiver"/>
</dbReference>
<protein>
    <submittedName>
        <fullName evidence="8">Response regulator</fullName>
    </submittedName>
</protein>
<evidence type="ECO:0000256" key="3">
    <source>
        <dbReference type="ARBA" id="ARBA00023015"/>
    </source>
</evidence>
<feature type="domain" description="Response regulatory" evidence="7">
    <location>
        <begin position="12"/>
        <end position="128"/>
    </location>
</feature>
<evidence type="ECO:0000256" key="1">
    <source>
        <dbReference type="ARBA" id="ARBA00022553"/>
    </source>
</evidence>
<proteinExistence type="predicted"/>
<comment type="caution">
    <text evidence="8">The sequence shown here is derived from an EMBL/GenBank/DDBJ whole genome shotgun (WGS) entry which is preliminary data.</text>
</comment>